<protein>
    <submittedName>
        <fullName evidence="1">Uncharacterized protein</fullName>
    </submittedName>
</protein>
<organism evidence="1 2">
    <name type="scientific">Pleuronectes platessa</name>
    <name type="common">European plaice</name>
    <dbReference type="NCBI Taxonomy" id="8262"/>
    <lineage>
        <taxon>Eukaryota</taxon>
        <taxon>Metazoa</taxon>
        <taxon>Chordata</taxon>
        <taxon>Craniata</taxon>
        <taxon>Vertebrata</taxon>
        <taxon>Euteleostomi</taxon>
        <taxon>Actinopterygii</taxon>
        <taxon>Neopterygii</taxon>
        <taxon>Teleostei</taxon>
        <taxon>Neoteleostei</taxon>
        <taxon>Acanthomorphata</taxon>
        <taxon>Carangaria</taxon>
        <taxon>Pleuronectiformes</taxon>
        <taxon>Pleuronectoidei</taxon>
        <taxon>Pleuronectidae</taxon>
        <taxon>Pleuronectes</taxon>
    </lineage>
</organism>
<name>A0A9N7VP30_PLEPL</name>
<dbReference type="Proteomes" id="UP001153269">
    <property type="component" value="Unassembled WGS sequence"/>
</dbReference>
<keyword evidence="2" id="KW-1185">Reference proteome</keyword>
<evidence type="ECO:0000313" key="2">
    <source>
        <dbReference type="Proteomes" id="UP001153269"/>
    </source>
</evidence>
<gene>
    <name evidence="1" type="ORF">PLEPLA_LOCUS40458</name>
</gene>
<evidence type="ECO:0000313" key="1">
    <source>
        <dbReference type="EMBL" id="CAB1452708.1"/>
    </source>
</evidence>
<dbReference type="EMBL" id="CADEAL010004139">
    <property type="protein sequence ID" value="CAB1452708.1"/>
    <property type="molecule type" value="Genomic_DNA"/>
</dbReference>
<accession>A0A9N7VP30</accession>
<proteinExistence type="predicted"/>
<dbReference type="AlphaFoldDB" id="A0A9N7VP30"/>
<sequence length="110" mass="12778">MARARSRRTKVQARSSLKRSLEILQRGMRRKPLDIRTVMDEMIRFMMCRAAAARFFLIGTLLTSRSSLIWPRAEMRKVEFLFSAERVSVRREGGQAFIRTPAHVTQPLPS</sequence>
<comment type="caution">
    <text evidence="1">The sequence shown here is derived from an EMBL/GenBank/DDBJ whole genome shotgun (WGS) entry which is preliminary data.</text>
</comment>
<reference evidence="1" key="1">
    <citation type="submission" date="2020-03" db="EMBL/GenBank/DDBJ databases">
        <authorList>
            <person name="Weist P."/>
        </authorList>
    </citation>
    <scope>NUCLEOTIDE SEQUENCE</scope>
</reference>